<organism evidence="1 2">
    <name type="scientific">Cichorium intybus</name>
    <name type="common">Chicory</name>
    <dbReference type="NCBI Taxonomy" id="13427"/>
    <lineage>
        <taxon>Eukaryota</taxon>
        <taxon>Viridiplantae</taxon>
        <taxon>Streptophyta</taxon>
        <taxon>Embryophyta</taxon>
        <taxon>Tracheophyta</taxon>
        <taxon>Spermatophyta</taxon>
        <taxon>Magnoliopsida</taxon>
        <taxon>eudicotyledons</taxon>
        <taxon>Gunneridae</taxon>
        <taxon>Pentapetalae</taxon>
        <taxon>asterids</taxon>
        <taxon>campanulids</taxon>
        <taxon>Asterales</taxon>
        <taxon>Asteraceae</taxon>
        <taxon>Cichorioideae</taxon>
        <taxon>Cichorieae</taxon>
        <taxon>Cichoriinae</taxon>
        <taxon>Cichorium</taxon>
    </lineage>
</organism>
<proteinExistence type="predicted"/>
<protein>
    <submittedName>
        <fullName evidence="1">Uncharacterized protein</fullName>
    </submittedName>
</protein>
<name>A0ACB9DU53_CICIN</name>
<reference evidence="2" key="1">
    <citation type="journal article" date="2022" name="Mol. Ecol. Resour.">
        <title>The genomes of chicory, endive, great burdock and yacon provide insights into Asteraceae palaeo-polyploidization history and plant inulin production.</title>
        <authorList>
            <person name="Fan W."/>
            <person name="Wang S."/>
            <person name="Wang H."/>
            <person name="Wang A."/>
            <person name="Jiang F."/>
            <person name="Liu H."/>
            <person name="Zhao H."/>
            <person name="Xu D."/>
            <person name="Zhang Y."/>
        </authorList>
    </citation>
    <scope>NUCLEOTIDE SEQUENCE [LARGE SCALE GENOMIC DNA]</scope>
    <source>
        <strain evidence="2">cv. Punajuju</strain>
    </source>
</reference>
<accession>A0ACB9DU53</accession>
<sequence length="81" mass="9181">MQVLKSNFGPIYPEVDTRSSFGLWSQARCRINYFILIVFLLGLGFLRRPLAIVPAMLTALTIAFLNGRETKENSMQCLTQV</sequence>
<evidence type="ECO:0000313" key="1">
    <source>
        <dbReference type="EMBL" id="KAI3749817.1"/>
    </source>
</evidence>
<dbReference type="EMBL" id="CM042012">
    <property type="protein sequence ID" value="KAI3749817.1"/>
    <property type="molecule type" value="Genomic_DNA"/>
</dbReference>
<gene>
    <name evidence="1" type="ORF">L2E82_20433</name>
</gene>
<evidence type="ECO:0000313" key="2">
    <source>
        <dbReference type="Proteomes" id="UP001055811"/>
    </source>
</evidence>
<dbReference type="Proteomes" id="UP001055811">
    <property type="component" value="Linkage Group LG04"/>
</dbReference>
<comment type="caution">
    <text evidence="1">The sequence shown here is derived from an EMBL/GenBank/DDBJ whole genome shotgun (WGS) entry which is preliminary data.</text>
</comment>
<keyword evidence="2" id="KW-1185">Reference proteome</keyword>
<reference evidence="1 2" key="2">
    <citation type="journal article" date="2022" name="Mol. Ecol. Resour.">
        <title>The genomes of chicory, endive, great burdock and yacon provide insights into Asteraceae paleo-polyploidization history and plant inulin production.</title>
        <authorList>
            <person name="Fan W."/>
            <person name="Wang S."/>
            <person name="Wang H."/>
            <person name="Wang A."/>
            <person name="Jiang F."/>
            <person name="Liu H."/>
            <person name="Zhao H."/>
            <person name="Xu D."/>
            <person name="Zhang Y."/>
        </authorList>
    </citation>
    <scope>NUCLEOTIDE SEQUENCE [LARGE SCALE GENOMIC DNA]</scope>
    <source>
        <strain evidence="2">cv. Punajuju</strain>
        <tissue evidence="1">Leaves</tissue>
    </source>
</reference>